<evidence type="ECO:0000313" key="4">
    <source>
        <dbReference type="Proteomes" id="UP000566819"/>
    </source>
</evidence>
<sequence length="348" mass="39314">MNGSATHHERPETNSYTSKGKEKPFCVCRENTAMNNITADSTGTYDGQETEDLEDDDERRLWEYNMKGFGLGATPQRETAVLMIFWAKELDDLHTEEEVNGLEAVFSNLFNYKVIRGEITGDKPAAIQLSKYLSDFVYTYDNESTLLIVYYAGHGVPKIPGGLHFAGNRQPDKKLSNRNAAAWHDVEHIVRDAEGDALLIFDCCYAGNLTLRDVQSSRPTRSFEYIAACGSTDETNFPGPESFTSAMIWALEDLVKSQKRFTTLELQNKIMNEAPSFPRKQSVLVMERDDPCDQRLVLAPLPPRINRTDHIWSGDREPRKSAQKIDKSPKHRCTLCQLASSEKSSSRD</sequence>
<dbReference type="InterPro" id="IPR011600">
    <property type="entry name" value="Pept_C14_caspase"/>
</dbReference>
<feature type="region of interest" description="Disordered" evidence="1">
    <location>
        <begin position="1"/>
        <end position="21"/>
    </location>
</feature>
<evidence type="ECO:0000256" key="1">
    <source>
        <dbReference type="SAM" id="MobiDB-lite"/>
    </source>
</evidence>
<comment type="caution">
    <text evidence="3">The sequence shown here is derived from an EMBL/GenBank/DDBJ whole genome shotgun (WGS) entry which is preliminary data.</text>
</comment>
<dbReference type="Pfam" id="PF00656">
    <property type="entry name" value="Peptidase_C14"/>
    <property type="match status" value="1"/>
</dbReference>
<dbReference type="GO" id="GO:0006508">
    <property type="term" value="P:proteolysis"/>
    <property type="evidence" value="ECO:0007669"/>
    <property type="project" value="InterPro"/>
</dbReference>
<organism evidence="3 4">
    <name type="scientific">Cudoniella acicularis</name>
    <dbReference type="NCBI Taxonomy" id="354080"/>
    <lineage>
        <taxon>Eukaryota</taxon>
        <taxon>Fungi</taxon>
        <taxon>Dikarya</taxon>
        <taxon>Ascomycota</taxon>
        <taxon>Pezizomycotina</taxon>
        <taxon>Leotiomycetes</taxon>
        <taxon>Helotiales</taxon>
        <taxon>Tricladiaceae</taxon>
        <taxon>Cudoniella</taxon>
    </lineage>
</organism>
<evidence type="ECO:0000259" key="2">
    <source>
        <dbReference type="Pfam" id="PF00656"/>
    </source>
</evidence>
<feature type="compositionally biased region" description="Basic and acidic residues" evidence="1">
    <location>
        <begin position="307"/>
        <end position="328"/>
    </location>
</feature>
<dbReference type="EMBL" id="JAAMPI010001789">
    <property type="protein sequence ID" value="KAF4624049.1"/>
    <property type="molecule type" value="Genomic_DNA"/>
</dbReference>
<gene>
    <name evidence="3" type="ORF">G7Y89_g14124</name>
</gene>
<feature type="compositionally biased region" description="Basic and acidic residues" evidence="1">
    <location>
        <begin position="1"/>
        <end position="12"/>
    </location>
</feature>
<protein>
    <recommendedName>
        <fullName evidence="2">Peptidase C14 caspase domain-containing protein</fullName>
    </recommendedName>
</protein>
<proteinExistence type="predicted"/>
<feature type="domain" description="Peptidase C14 caspase" evidence="2">
    <location>
        <begin position="95"/>
        <end position="266"/>
    </location>
</feature>
<feature type="region of interest" description="Disordered" evidence="1">
    <location>
        <begin position="307"/>
        <end position="331"/>
    </location>
</feature>
<dbReference type="GO" id="GO:0004197">
    <property type="term" value="F:cysteine-type endopeptidase activity"/>
    <property type="evidence" value="ECO:0007669"/>
    <property type="project" value="InterPro"/>
</dbReference>
<dbReference type="AlphaFoldDB" id="A0A8H4R5M7"/>
<name>A0A8H4R5M7_9HELO</name>
<dbReference type="OrthoDB" id="4760831at2759"/>
<accession>A0A8H4R5M7</accession>
<keyword evidence="4" id="KW-1185">Reference proteome</keyword>
<dbReference type="Proteomes" id="UP000566819">
    <property type="component" value="Unassembled WGS sequence"/>
</dbReference>
<evidence type="ECO:0000313" key="3">
    <source>
        <dbReference type="EMBL" id="KAF4624049.1"/>
    </source>
</evidence>
<reference evidence="3 4" key="1">
    <citation type="submission" date="2020-03" db="EMBL/GenBank/DDBJ databases">
        <title>Draft Genome Sequence of Cudoniella acicularis.</title>
        <authorList>
            <person name="Buettner E."/>
            <person name="Kellner H."/>
        </authorList>
    </citation>
    <scope>NUCLEOTIDE SEQUENCE [LARGE SCALE GENOMIC DNA]</scope>
    <source>
        <strain evidence="3 4">DSM 108380</strain>
    </source>
</reference>